<organism evidence="1 2">
    <name type="scientific">Exophiala sideris</name>
    <dbReference type="NCBI Taxonomy" id="1016849"/>
    <lineage>
        <taxon>Eukaryota</taxon>
        <taxon>Fungi</taxon>
        <taxon>Dikarya</taxon>
        <taxon>Ascomycota</taxon>
        <taxon>Pezizomycotina</taxon>
        <taxon>Eurotiomycetes</taxon>
        <taxon>Chaetothyriomycetidae</taxon>
        <taxon>Chaetothyriales</taxon>
        <taxon>Herpotrichiellaceae</taxon>
        <taxon>Exophiala</taxon>
    </lineage>
</organism>
<dbReference type="HOGENOM" id="CLU_000445_44_8_1"/>
<evidence type="ECO:0000313" key="2">
    <source>
        <dbReference type="Proteomes" id="UP000053599"/>
    </source>
</evidence>
<dbReference type="InterPro" id="IPR029062">
    <property type="entry name" value="Class_I_gatase-like"/>
</dbReference>
<dbReference type="PANTHER" id="PTHR43130:SF15">
    <property type="entry name" value="THIJ_PFPI FAMILY PROTEIN (AFU_ORTHOLOGUE AFUA_5G14240)"/>
    <property type="match status" value="1"/>
</dbReference>
<evidence type="ECO:0000313" key="1">
    <source>
        <dbReference type="EMBL" id="KIV86376.1"/>
    </source>
</evidence>
<dbReference type="SUPFAM" id="SSF52317">
    <property type="entry name" value="Class I glutamine amidotransferase-like"/>
    <property type="match status" value="1"/>
</dbReference>
<dbReference type="PANTHER" id="PTHR43130">
    <property type="entry name" value="ARAC-FAMILY TRANSCRIPTIONAL REGULATOR"/>
    <property type="match status" value="1"/>
</dbReference>
<sequence length="270" mass="29647">MGPPVHYLMPIFPGFQLLDLTGPLDILNTHSTTSGNLQLSLKLIAETLDPVPTKPITPRSANWSFDLQGAFPETGGKVNTAFNQYLQPDITYEEYLKAIEADDGAPPVDVLLIPGGVGTRLERIHPDGSKTANIQRLVDFVPKVAPYVRTAIITVCTGSYALALTGLLDNRRATTNMSRFDTVARSNPQVHWQHAARWVRSLPSESKGSIPIEIWTSAGISAGMDVTLAFIAHHYGGQDVARKLAKALEYDWREVAEGDKDPLYEKHYAV</sequence>
<dbReference type="CDD" id="cd03139">
    <property type="entry name" value="GATase1_PfpI_2"/>
    <property type="match status" value="1"/>
</dbReference>
<proteinExistence type="predicted"/>
<dbReference type="EMBL" id="KN846951">
    <property type="protein sequence ID" value="KIV86376.1"/>
    <property type="molecule type" value="Genomic_DNA"/>
</dbReference>
<reference evidence="1 2" key="1">
    <citation type="submission" date="2015-01" db="EMBL/GenBank/DDBJ databases">
        <title>The Genome Sequence of Exophiala sideris CBS121828.</title>
        <authorList>
            <consortium name="The Broad Institute Genomics Platform"/>
            <person name="Cuomo C."/>
            <person name="de Hoog S."/>
            <person name="Gorbushina A."/>
            <person name="Stielow B."/>
            <person name="Teixiera M."/>
            <person name="Abouelleil A."/>
            <person name="Chapman S.B."/>
            <person name="Priest M."/>
            <person name="Young S.K."/>
            <person name="Wortman J."/>
            <person name="Nusbaum C."/>
            <person name="Birren B."/>
        </authorList>
    </citation>
    <scope>NUCLEOTIDE SEQUENCE [LARGE SCALE GENOMIC DNA]</scope>
    <source>
        <strain evidence="1 2">CBS 121828</strain>
    </source>
</reference>
<accession>A0A0D1XE98</accession>
<dbReference type="STRING" id="1016849.A0A0D1XE98"/>
<dbReference type="OrthoDB" id="543156at2759"/>
<dbReference type="InterPro" id="IPR052158">
    <property type="entry name" value="INH-QAR"/>
</dbReference>
<protein>
    <submittedName>
        <fullName evidence="1">Uncharacterized protein</fullName>
    </submittedName>
</protein>
<gene>
    <name evidence="1" type="ORF">PV11_01990</name>
</gene>
<name>A0A0D1XE98_9EURO</name>
<dbReference type="Gene3D" id="3.40.50.880">
    <property type="match status" value="1"/>
</dbReference>
<dbReference type="AlphaFoldDB" id="A0A0D1XE98"/>
<dbReference type="Proteomes" id="UP000053599">
    <property type="component" value="Unassembled WGS sequence"/>
</dbReference>